<comment type="subcellular location">
    <subcellularLocation>
        <location evidence="1">Membrane</location>
    </subcellularLocation>
</comment>
<evidence type="ECO:0000256" key="3">
    <source>
        <dbReference type="ARBA" id="ARBA00022837"/>
    </source>
</evidence>
<keyword evidence="2" id="KW-0677">Repeat</keyword>
<evidence type="ECO:0000256" key="2">
    <source>
        <dbReference type="ARBA" id="ARBA00022737"/>
    </source>
</evidence>
<name>A0ABV0US81_9TELE</name>
<evidence type="ECO:0000256" key="5">
    <source>
        <dbReference type="PROSITE-ProRule" id="PRU00043"/>
    </source>
</evidence>
<keyword evidence="3 5" id="KW-0106">Calcium</keyword>
<dbReference type="Proteomes" id="UP001482620">
    <property type="component" value="Unassembled WGS sequence"/>
</dbReference>
<sequence length="129" mass="14314">MADDGDIGINAKMTYRLEGDLKESSTFIIETDPVTQEGVVHLAKSLDYESKSHYVMVAEAANDHPDTRFLTLDEFNDSTKLKIVVEDVDEPPVFFSAFYEWKVPENAAVGTVVGTVSARDTDTVNNPIR</sequence>
<dbReference type="PANTHER" id="PTHR24027:SF323">
    <property type="entry name" value="CADHERIN-19"/>
    <property type="match status" value="1"/>
</dbReference>
<dbReference type="InterPro" id="IPR002126">
    <property type="entry name" value="Cadherin-like_dom"/>
</dbReference>
<protein>
    <recommendedName>
        <fullName evidence="6">Cadherin domain-containing protein</fullName>
    </recommendedName>
</protein>
<evidence type="ECO:0000313" key="7">
    <source>
        <dbReference type="EMBL" id="MEQ2248059.1"/>
    </source>
</evidence>
<dbReference type="EMBL" id="JAHRIQ010082443">
    <property type="protein sequence ID" value="MEQ2248059.1"/>
    <property type="molecule type" value="Genomic_DNA"/>
</dbReference>
<dbReference type="PANTHER" id="PTHR24027">
    <property type="entry name" value="CADHERIN-23"/>
    <property type="match status" value="1"/>
</dbReference>
<evidence type="ECO:0000256" key="4">
    <source>
        <dbReference type="ARBA" id="ARBA00023136"/>
    </source>
</evidence>
<comment type="caution">
    <text evidence="7">The sequence shown here is derived from an EMBL/GenBank/DDBJ whole genome shotgun (WGS) entry which is preliminary data.</text>
</comment>
<keyword evidence="8" id="KW-1185">Reference proteome</keyword>
<gene>
    <name evidence="7" type="ORF">ILYODFUR_015369</name>
</gene>
<evidence type="ECO:0000256" key="1">
    <source>
        <dbReference type="ARBA" id="ARBA00004370"/>
    </source>
</evidence>
<dbReference type="CDD" id="cd11304">
    <property type="entry name" value="Cadherin_repeat"/>
    <property type="match status" value="2"/>
</dbReference>
<organism evidence="7 8">
    <name type="scientific">Ilyodon furcidens</name>
    <name type="common">goldbreast splitfin</name>
    <dbReference type="NCBI Taxonomy" id="33524"/>
    <lineage>
        <taxon>Eukaryota</taxon>
        <taxon>Metazoa</taxon>
        <taxon>Chordata</taxon>
        <taxon>Craniata</taxon>
        <taxon>Vertebrata</taxon>
        <taxon>Euteleostomi</taxon>
        <taxon>Actinopterygii</taxon>
        <taxon>Neopterygii</taxon>
        <taxon>Teleostei</taxon>
        <taxon>Neoteleostei</taxon>
        <taxon>Acanthomorphata</taxon>
        <taxon>Ovalentaria</taxon>
        <taxon>Atherinomorphae</taxon>
        <taxon>Cyprinodontiformes</taxon>
        <taxon>Goodeidae</taxon>
        <taxon>Ilyodon</taxon>
    </lineage>
</organism>
<dbReference type="SUPFAM" id="SSF49313">
    <property type="entry name" value="Cadherin-like"/>
    <property type="match status" value="2"/>
</dbReference>
<dbReference type="SMART" id="SM00112">
    <property type="entry name" value="CA"/>
    <property type="match status" value="1"/>
</dbReference>
<accession>A0ABV0US81</accession>
<dbReference type="Gene3D" id="2.60.40.60">
    <property type="entry name" value="Cadherins"/>
    <property type="match status" value="2"/>
</dbReference>
<evidence type="ECO:0000313" key="8">
    <source>
        <dbReference type="Proteomes" id="UP001482620"/>
    </source>
</evidence>
<proteinExistence type="predicted"/>
<keyword evidence="4" id="KW-0472">Membrane</keyword>
<dbReference type="PROSITE" id="PS50268">
    <property type="entry name" value="CADHERIN_2"/>
    <property type="match status" value="1"/>
</dbReference>
<dbReference type="InterPro" id="IPR039808">
    <property type="entry name" value="Cadherin"/>
</dbReference>
<feature type="domain" description="Cadherin" evidence="6">
    <location>
        <begin position="2"/>
        <end position="94"/>
    </location>
</feature>
<dbReference type="InterPro" id="IPR015919">
    <property type="entry name" value="Cadherin-like_sf"/>
</dbReference>
<reference evidence="7 8" key="1">
    <citation type="submission" date="2021-06" db="EMBL/GenBank/DDBJ databases">
        <authorList>
            <person name="Palmer J.M."/>
        </authorList>
    </citation>
    <scope>NUCLEOTIDE SEQUENCE [LARGE SCALE GENOMIC DNA]</scope>
    <source>
        <strain evidence="8">if_2019</strain>
        <tissue evidence="7">Muscle</tissue>
    </source>
</reference>
<evidence type="ECO:0000259" key="6">
    <source>
        <dbReference type="PROSITE" id="PS50268"/>
    </source>
</evidence>